<keyword evidence="2" id="KW-1185">Reference proteome</keyword>
<dbReference type="AlphaFoldDB" id="A0A8R1XY65"/>
<proteinExistence type="predicted"/>
<reference evidence="1" key="2">
    <citation type="submission" date="2022-06" db="UniProtKB">
        <authorList>
            <consortium name="EnsemblMetazoa"/>
        </authorList>
    </citation>
    <scope>IDENTIFICATION</scope>
</reference>
<accession>A0A8R1XY65</accession>
<sequence length="48" mass="5260">MSVSCSEQSASLNTLSGNLISASIFNQFDSMNFSLELSEKKVCHFIIT</sequence>
<evidence type="ECO:0000313" key="1">
    <source>
        <dbReference type="EnsemblMetazoa" id="OVOC6262.1"/>
    </source>
</evidence>
<reference evidence="2" key="1">
    <citation type="submission" date="2013-10" db="EMBL/GenBank/DDBJ databases">
        <title>Genome sequencing of Onchocerca volvulus.</title>
        <authorList>
            <person name="Cotton J."/>
            <person name="Tsai J."/>
            <person name="Stanley E."/>
            <person name="Tracey A."/>
            <person name="Holroyd N."/>
            <person name="Lustigman S."/>
            <person name="Berriman M."/>
        </authorList>
    </citation>
    <scope>NUCLEOTIDE SEQUENCE</scope>
</reference>
<dbReference type="EMBL" id="CMVM020000170">
    <property type="status" value="NOT_ANNOTATED_CDS"/>
    <property type="molecule type" value="Genomic_DNA"/>
</dbReference>
<evidence type="ECO:0000313" key="2">
    <source>
        <dbReference type="Proteomes" id="UP000024404"/>
    </source>
</evidence>
<name>A0A8R1XY65_ONCVO</name>
<dbReference type="Proteomes" id="UP000024404">
    <property type="component" value="Unassembled WGS sequence"/>
</dbReference>
<protein>
    <submittedName>
        <fullName evidence="1">Uncharacterized protein</fullName>
    </submittedName>
</protein>
<dbReference type="EnsemblMetazoa" id="OVOC6262.1">
    <property type="protein sequence ID" value="OVOC6262.1"/>
    <property type="gene ID" value="WBGene00243071"/>
</dbReference>
<organism evidence="1 2">
    <name type="scientific">Onchocerca volvulus</name>
    <dbReference type="NCBI Taxonomy" id="6282"/>
    <lineage>
        <taxon>Eukaryota</taxon>
        <taxon>Metazoa</taxon>
        <taxon>Ecdysozoa</taxon>
        <taxon>Nematoda</taxon>
        <taxon>Chromadorea</taxon>
        <taxon>Rhabditida</taxon>
        <taxon>Spirurina</taxon>
        <taxon>Spiruromorpha</taxon>
        <taxon>Filarioidea</taxon>
        <taxon>Onchocercidae</taxon>
        <taxon>Onchocerca</taxon>
    </lineage>
</organism>